<dbReference type="FunFam" id="3.20.20.140:FF:000300">
    <property type="entry name" value="Uncharacterized protein"/>
    <property type="match status" value="1"/>
</dbReference>
<feature type="region of interest" description="Disordered" evidence="11">
    <location>
        <begin position="830"/>
        <end position="863"/>
    </location>
</feature>
<feature type="region of interest" description="Disordered" evidence="11">
    <location>
        <begin position="883"/>
        <end position="909"/>
    </location>
</feature>
<name>A0A0C3CIN0_OIDMZ</name>
<sequence>MLPRDVQEKTAYYDYTSEKQLSQADAKLFYQRSKLDSQKTGENSWTASQWGTRQNSPNQSPVIAAFPIGLSDHGKAPESNTMQEPSIGAILPSGPLSPRHRRASLLRADQAARDHSIHPELPHENKPLLEMEGLHGAGAGIGLGSGVGGFAHNDAHITSELSTIYSDIQKVLDIRHKYIRLSLQGDGDNPKDDSNWHIYPPPPEPAWHEESDRGNPTGMSSQGNSLANSVILSQERPRTRDGKGSGSSAVHTVQAPQTPKTARPRRKPGQDIGEDFYMEDILPVPGVDEMTFHLDANGVYQIYENSKSEQLDSPVINIPTIREFYIDLETILNVSSDGPTKSFAFRRLQYLEGKFNLYVLLNEYQEMADSKRVPHRDFYNVRKVDTHVHHSACMNQKHLLRFIKSKMKKCPDEVVMFRDGKHLTLEEVFQSIHLTAYDLSIDTLDMHAHVDSFHRFDKFNLKYNPIGESRLRTIFLKTDNFINGRYLAEITKEVISDLESSKYQMVEWRISIYGKSLDEWDKLAAWVVDNKLFSHNVRWLIQVPRLFDVYKSSGLMDNFQQVIVNIFQPLFEVTKDPSTHPKLHIFLERVIGFDSVDDESKTERRLFRKFPVPNSWDSKQNPPYSYWIYYLFANMASLNVWRKQRGFNTFLLRPHAGEAGDTDHLAAAVLCCHSISHGLLLRKVPLLQYVFYLEQIGVAMSPLSNNALFLAYERNPFLQYFKRGLNVSLSTDDPLQFAFTKEPLIEEYSVAAQIYKLSAVDMCELAKNSVKQSGFEHVIKQRWLGPDYNLPGVKGNMMAKSNVPNIREGFRHETLLQELAMIERYSTIAPSASSGPVKPEHNSYFTQTGPTSPSSSLKTNASSALPATDITHSHSYQPFPAQAARIPSQSHLTTSQDPPPTTPPDLRAEGNTLASASSILATPNETWSADGFRNRHLSASEPRIFPGVVSRHQRRASSAKAEEGGDGGLVMRKKGPSNAPSMGMGTGKGVAGLNSAVEESSDEDG</sequence>
<comment type="cofactor">
    <cofactor evidence="1">
        <name>Zn(2+)</name>
        <dbReference type="ChEBI" id="CHEBI:29105"/>
    </cofactor>
</comment>
<organism evidence="12 13">
    <name type="scientific">Oidiodendron maius (strain Zn)</name>
    <dbReference type="NCBI Taxonomy" id="913774"/>
    <lineage>
        <taxon>Eukaryota</taxon>
        <taxon>Fungi</taxon>
        <taxon>Dikarya</taxon>
        <taxon>Ascomycota</taxon>
        <taxon>Pezizomycotina</taxon>
        <taxon>Leotiomycetes</taxon>
        <taxon>Leotiomycetes incertae sedis</taxon>
        <taxon>Myxotrichaceae</taxon>
        <taxon>Oidiodendron</taxon>
    </lineage>
</organism>
<feature type="region of interest" description="Disordered" evidence="11">
    <location>
        <begin position="949"/>
        <end position="1005"/>
    </location>
</feature>
<dbReference type="InterPro" id="IPR006329">
    <property type="entry name" value="AMPD"/>
</dbReference>
<dbReference type="NCBIfam" id="TIGR01429">
    <property type="entry name" value="AMP_deaminase"/>
    <property type="match status" value="1"/>
</dbReference>
<comment type="similarity">
    <text evidence="3">Belongs to the metallo-dependent hydrolases superfamily. Adenosine and AMP deaminases family.</text>
</comment>
<dbReference type="InParanoid" id="A0A0C3CIN0"/>
<dbReference type="GO" id="GO:0003876">
    <property type="term" value="F:AMP deaminase activity"/>
    <property type="evidence" value="ECO:0007669"/>
    <property type="project" value="UniProtKB-EC"/>
</dbReference>
<evidence type="ECO:0000256" key="4">
    <source>
        <dbReference type="ARBA" id="ARBA00012775"/>
    </source>
</evidence>
<evidence type="ECO:0000256" key="2">
    <source>
        <dbReference type="ARBA" id="ARBA00004955"/>
    </source>
</evidence>
<feature type="region of interest" description="Disordered" evidence="11">
    <location>
        <begin position="36"/>
        <end position="58"/>
    </location>
</feature>
<evidence type="ECO:0000256" key="8">
    <source>
        <dbReference type="ARBA" id="ARBA00023080"/>
    </source>
</evidence>
<dbReference type="SUPFAM" id="SSF51556">
    <property type="entry name" value="Metallo-dependent hydrolases"/>
    <property type="match status" value="1"/>
</dbReference>
<dbReference type="Pfam" id="PF19326">
    <property type="entry name" value="AMP_deaminase"/>
    <property type="match status" value="1"/>
</dbReference>
<evidence type="ECO:0000256" key="5">
    <source>
        <dbReference type="ARBA" id="ARBA00022723"/>
    </source>
</evidence>
<dbReference type="Proteomes" id="UP000054321">
    <property type="component" value="Unassembled WGS sequence"/>
</dbReference>
<feature type="compositionally biased region" description="Polar residues" evidence="11">
    <location>
        <begin position="40"/>
        <end position="58"/>
    </location>
</feature>
<keyword evidence="13" id="KW-1185">Reference proteome</keyword>
<dbReference type="EMBL" id="KN832879">
    <property type="protein sequence ID" value="KIM98858.1"/>
    <property type="molecule type" value="Genomic_DNA"/>
</dbReference>
<dbReference type="EC" id="3.5.4.6" evidence="4"/>
<evidence type="ECO:0000256" key="3">
    <source>
        <dbReference type="ARBA" id="ARBA00006676"/>
    </source>
</evidence>
<dbReference type="GO" id="GO:0046872">
    <property type="term" value="F:metal ion binding"/>
    <property type="evidence" value="ECO:0007669"/>
    <property type="project" value="UniProtKB-KW"/>
</dbReference>
<dbReference type="STRING" id="913774.A0A0C3CIN0"/>
<dbReference type="FunFam" id="4.10.800.20:FF:000001">
    <property type="entry name" value="AMP deaminase"/>
    <property type="match status" value="1"/>
</dbReference>
<comment type="pathway">
    <text evidence="2">Purine metabolism; IMP biosynthesis via salvage pathway; IMP from AMP: step 1/1.</text>
</comment>
<keyword evidence="8" id="KW-0546">Nucleotide metabolism</keyword>
<dbReference type="GO" id="GO:0005829">
    <property type="term" value="C:cytosol"/>
    <property type="evidence" value="ECO:0007669"/>
    <property type="project" value="TreeGrafter"/>
</dbReference>
<feature type="region of interest" description="Disordered" evidence="11">
    <location>
        <begin position="185"/>
        <end position="273"/>
    </location>
</feature>
<dbReference type="GO" id="GO:0032264">
    <property type="term" value="P:IMP salvage"/>
    <property type="evidence" value="ECO:0007669"/>
    <property type="project" value="UniProtKB-UniPathway"/>
</dbReference>
<dbReference type="GO" id="GO:0046033">
    <property type="term" value="P:AMP metabolic process"/>
    <property type="evidence" value="ECO:0007669"/>
    <property type="project" value="TreeGrafter"/>
</dbReference>
<dbReference type="PROSITE" id="PS00485">
    <property type="entry name" value="A_DEAMINASE"/>
    <property type="match status" value="1"/>
</dbReference>
<dbReference type="AlphaFoldDB" id="A0A0C3CIN0"/>
<dbReference type="HOGENOM" id="CLU_003782_0_0_1"/>
<dbReference type="InterPro" id="IPR032466">
    <property type="entry name" value="Metal_Hydrolase"/>
</dbReference>
<keyword evidence="5" id="KW-0479">Metal-binding</keyword>
<evidence type="ECO:0000256" key="11">
    <source>
        <dbReference type="SAM" id="MobiDB-lite"/>
    </source>
</evidence>
<proteinExistence type="inferred from homology"/>
<evidence type="ECO:0000256" key="7">
    <source>
        <dbReference type="ARBA" id="ARBA00022833"/>
    </source>
</evidence>
<reference evidence="12 13" key="1">
    <citation type="submission" date="2014-04" db="EMBL/GenBank/DDBJ databases">
        <authorList>
            <consortium name="DOE Joint Genome Institute"/>
            <person name="Kuo A."/>
            <person name="Martino E."/>
            <person name="Perotto S."/>
            <person name="Kohler A."/>
            <person name="Nagy L.G."/>
            <person name="Floudas D."/>
            <person name="Copeland A."/>
            <person name="Barry K.W."/>
            <person name="Cichocki N."/>
            <person name="Veneault-Fourrey C."/>
            <person name="LaButti K."/>
            <person name="Lindquist E.A."/>
            <person name="Lipzen A."/>
            <person name="Lundell T."/>
            <person name="Morin E."/>
            <person name="Murat C."/>
            <person name="Sun H."/>
            <person name="Tunlid A."/>
            <person name="Henrissat B."/>
            <person name="Grigoriev I.V."/>
            <person name="Hibbett D.S."/>
            <person name="Martin F."/>
            <person name="Nordberg H.P."/>
            <person name="Cantor M.N."/>
            <person name="Hua S.X."/>
        </authorList>
    </citation>
    <scope>NUCLEOTIDE SEQUENCE [LARGE SCALE GENOMIC DNA]</scope>
    <source>
        <strain evidence="12 13">Zn</strain>
    </source>
</reference>
<evidence type="ECO:0000256" key="9">
    <source>
        <dbReference type="ARBA" id="ARBA00072037"/>
    </source>
</evidence>
<dbReference type="FunFam" id="3.20.20.140:FF:000214">
    <property type="entry name" value="AMP deaminase Amd1, putative (AFU_orthologue AFUA_8G02860)"/>
    <property type="match status" value="1"/>
</dbReference>
<dbReference type="InterPro" id="IPR006650">
    <property type="entry name" value="A/AMP_deam_AS"/>
</dbReference>
<dbReference type="PANTHER" id="PTHR11359:SF0">
    <property type="entry name" value="AMP DEAMINASE"/>
    <property type="match status" value="1"/>
</dbReference>
<feature type="compositionally biased region" description="Polar residues" evidence="11">
    <location>
        <begin position="217"/>
        <end position="232"/>
    </location>
</feature>
<feature type="compositionally biased region" description="Polar residues" evidence="11">
    <location>
        <begin position="887"/>
        <end position="896"/>
    </location>
</feature>
<dbReference type="Gene3D" id="4.10.800.20">
    <property type="match status" value="1"/>
</dbReference>
<evidence type="ECO:0000256" key="1">
    <source>
        <dbReference type="ARBA" id="ARBA00001947"/>
    </source>
</evidence>
<dbReference type="PANTHER" id="PTHR11359">
    <property type="entry name" value="AMP DEAMINASE"/>
    <property type="match status" value="1"/>
</dbReference>
<evidence type="ECO:0000313" key="12">
    <source>
        <dbReference type="EMBL" id="KIM98858.1"/>
    </source>
</evidence>
<dbReference type="CDD" id="cd01319">
    <property type="entry name" value="AMPD"/>
    <property type="match status" value="1"/>
</dbReference>
<dbReference type="Gene3D" id="3.20.20.140">
    <property type="entry name" value="Metal-dependent hydrolases"/>
    <property type="match status" value="1"/>
</dbReference>
<reference evidence="13" key="2">
    <citation type="submission" date="2015-01" db="EMBL/GenBank/DDBJ databases">
        <title>Evolutionary Origins and Diversification of the Mycorrhizal Mutualists.</title>
        <authorList>
            <consortium name="DOE Joint Genome Institute"/>
            <consortium name="Mycorrhizal Genomics Consortium"/>
            <person name="Kohler A."/>
            <person name="Kuo A."/>
            <person name="Nagy L.G."/>
            <person name="Floudas D."/>
            <person name="Copeland A."/>
            <person name="Barry K.W."/>
            <person name="Cichocki N."/>
            <person name="Veneault-Fourrey C."/>
            <person name="LaButti K."/>
            <person name="Lindquist E.A."/>
            <person name="Lipzen A."/>
            <person name="Lundell T."/>
            <person name="Morin E."/>
            <person name="Murat C."/>
            <person name="Riley R."/>
            <person name="Ohm R."/>
            <person name="Sun H."/>
            <person name="Tunlid A."/>
            <person name="Henrissat B."/>
            <person name="Grigoriev I.V."/>
            <person name="Hibbett D.S."/>
            <person name="Martin F."/>
        </authorList>
    </citation>
    <scope>NUCLEOTIDE SEQUENCE [LARGE SCALE GENOMIC DNA]</scope>
    <source>
        <strain evidence="13">Zn</strain>
    </source>
</reference>
<protein>
    <recommendedName>
        <fullName evidence="9">AMP deaminase</fullName>
        <ecNumber evidence="4">3.5.4.6</ecNumber>
    </recommendedName>
    <alternativeName>
        <fullName evidence="10">Myoadenylate deaminase</fullName>
    </alternativeName>
</protein>
<evidence type="ECO:0000313" key="13">
    <source>
        <dbReference type="Proteomes" id="UP000054321"/>
    </source>
</evidence>
<accession>A0A0C3CIN0</accession>
<dbReference type="FunCoup" id="A0A0C3CIN0">
    <property type="interactions" value="565"/>
</dbReference>
<evidence type="ECO:0000256" key="6">
    <source>
        <dbReference type="ARBA" id="ARBA00022801"/>
    </source>
</evidence>
<gene>
    <name evidence="12" type="ORF">OIDMADRAFT_201337</name>
</gene>
<keyword evidence="7" id="KW-0862">Zinc</keyword>
<evidence type="ECO:0000256" key="10">
    <source>
        <dbReference type="ARBA" id="ARBA00078830"/>
    </source>
</evidence>
<keyword evidence="6" id="KW-0378">Hydrolase</keyword>
<feature type="compositionally biased region" description="Polar residues" evidence="11">
    <location>
        <begin position="246"/>
        <end position="260"/>
    </location>
</feature>
<dbReference type="OrthoDB" id="1723809at2759"/>
<dbReference type="UniPathway" id="UPA00591">
    <property type="reaction ID" value="UER00663"/>
</dbReference>
<feature type="compositionally biased region" description="Polar residues" evidence="11">
    <location>
        <begin position="843"/>
        <end position="863"/>
    </location>
</feature>